<keyword evidence="3" id="KW-1185">Reference proteome</keyword>
<sequence length="490" mass="57271">MQSRAAGSTTDPRSASDSGSDWTDITPESCERPGNSSDIVTTSRGSGDHVDFAYISQSSNSPSNRRRRPRGQFRTTEQREKTSATRKMRACLRCRMQRVRCEIDDSDPSGVCKTCRNIMKPTIHKLPCVRWILTDCALYRIADLGYTHRWLDWKMTDISDWESEEIRVSNMRCTLLPSFSIPIKFRRFVPREGDLMRRSWYDNKEKRSISVTPYAIASMSETANELSTVMDEKMFDYLHDAVANTDKFIYNTYAFARQHIKRTTVKEEGVLMRNVLRICFAVHFSGGSAYLEGDDTLDIPLATDPSYNLCGKVPYPPIADTQLDLILFSKFYQPLQKLILDGLSKLVMSNKPQYWTTIYLVTFMLLHNCSVLTWDRYRHARKHGTKERYTLPRFVENLHRGANILLAHYHYYKGDMHLPEIDWKQRHTIRLAHLSPPEFGFFIRSTELVKEKEDHIRICLEYDSWEDELYFVSQMFEKDWSPRELFKSPE</sequence>
<dbReference type="InterPro" id="IPR052973">
    <property type="entry name" value="Fungal_sec-metab_reg_TF"/>
</dbReference>
<reference evidence="2" key="1">
    <citation type="journal article" date="2020" name="Stud. Mycol.">
        <title>101 Dothideomycetes genomes: a test case for predicting lifestyles and emergence of pathogens.</title>
        <authorList>
            <person name="Haridas S."/>
            <person name="Albert R."/>
            <person name="Binder M."/>
            <person name="Bloem J."/>
            <person name="Labutti K."/>
            <person name="Salamov A."/>
            <person name="Andreopoulos B."/>
            <person name="Baker S."/>
            <person name="Barry K."/>
            <person name="Bills G."/>
            <person name="Bluhm B."/>
            <person name="Cannon C."/>
            <person name="Castanera R."/>
            <person name="Culley D."/>
            <person name="Daum C."/>
            <person name="Ezra D."/>
            <person name="Gonzalez J."/>
            <person name="Henrissat B."/>
            <person name="Kuo A."/>
            <person name="Liang C."/>
            <person name="Lipzen A."/>
            <person name="Lutzoni F."/>
            <person name="Magnuson J."/>
            <person name="Mondo S."/>
            <person name="Nolan M."/>
            <person name="Ohm R."/>
            <person name="Pangilinan J."/>
            <person name="Park H.-J."/>
            <person name="Ramirez L."/>
            <person name="Alfaro M."/>
            <person name="Sun H."/>
            <person name="Tritt A."/>
            <person name="Yoshinaga Y."/>
            <person name="Zwiers L.-H."/>
            <person name="Turgeon B."/>
            <person name="Goodwin S."/>
            <person name="Spatafora J."/>
            <person name="Crous P."/>
            <person name="Grigoriev I."/>
        </authorList>
    </citation>
    <scope>NUCLEOTIDE SEQUENCE</scope>
    <source>
        <strain evidence="2">CBS 207.26</strain>
    </source>
</reference>
<proteinExistence type="predicted"/>
<evidence type="ECO:0000256" key="1">
    <source>
        <dbReference type="SAM" id="MobiDB-lite"/>
    </source>
</evidence>
<gene>
    <name evidence="2" type="ORF">K469DRAFT_562001</name>
</gene>
<protein>
    <submittedName>
        <fullName evidence="2">Uncharacterized protein</fullName>
    </submittedName>
</protein>
<dbReference type="AlphaFoldDB" id="A0A6A6ECY4"/>
<feature type="compositionally biased region" description="Polar residues" evidence="1">
    <location>
        <begin position="34"/>
        <end position="45"/>
    </location>
</feature>
<dbReference type="Proteomes" id="UP000800200">
    <property type="component" value="Unassembled WGS sequence"/>
</dbReference>
<evidence type="ECO:0000313" key="2">
    <source>
        <dbReference type="EMBL" id="KAF2189594.1"/>
    </source>
</evidence>
<accession>A0A6A6ECY4</accession>
<organism evidence="2 3">
    <name type="scientific">Zopfia rhizophila CBS 207.26</name>
    <dbReference type="NCBI Taxonomy" id="1314779"/>
    <lineage>
        <taxon>Eukaryota</taxon>
        <taxon>Fungi</taxon>
        <taxon>Dikarya</taxon>
        <taxon>Ascomycota</taxon>
        <taxon>Pezizomycotina</taxon>
        <taxon>Dothideomycetes</taxon>
        <taxon>Dothideomycetes incertae sedis</taxon>
        <taxon>Zopfiaceae</taxon>
        <taxon>Zopfia</taxon>
    </lineage>
</organism>
<feature type="region of interest" description="Disordered" evidence="1">
    <location>
        <begin position="1"/>
        <end position="84"/>
    </location>
</feature>
<evidence type="ECO:0000313" key="3">
    <source>
        <dbReference type="Proteomes" id="UP000800200"/>
    </source>
</evidence>
<dbReference type="OrthoDB" id="3474066at2759"/>
<dbReference type="EMBL" id="ML994620">
    <property type="protein sequence ID" value="KAF2189594.1"/>
    <property type="molecule type" value="Genomic_DNA"/>
</dbReference>
<feature type="compositionally biased region" description="Polar residues" evidence="1">
    <location>
        <begin position="1"/>
        <end position="23"/>
    </location>
</feature>
<dbReference type="PANTHER" id="PTHR35392">
    <property type="entry name" value="ZN(II)2CYS6 TRANSCRIPTION FACTOR (EUROFUNG)-RELATED-RELATED"/>
    <property type="match status" value="1"/>
</dbReference>
<name>A0A6A6ECY4_9PEZI</name>
<dbReference type="PANTHER" id="PTHR35392:SF3">
    <property type="entry name" value="ZN(2)-C6 FUNGAL-TYPE DOMAIN-CONTAINING PROTEIN"/>
    <property type="match status" value="1"/>
</dbReference>